<evidence type="ECO:0000313" key="3">
    <source>
        <dbReference type="Proteomes" id="UP000542353"/>
    </source>
</evidence>
<organism evidence="2 3">
    <name type="scientific">Rhodopseudomonas rhenobacensis</name>
    <dbReference type="NCBI Taxonomy" id="87461"/>
    <lineage>
        <taxon>Bacteria</taxon>
        <taxon>Pseudomonadati</taxon>
        <taxon>Pseudomonadota</taxon>
        <taxon>Alphaproteobacteria</taxon>
        <taxon>Hyphomicrobiales</taxon>
        <taxon>Nitrobacteraceae</taxon>
        <taxon>Rhodopseudomonas</taxon>
    </lineage>
</organism>
<sequence length="169" mass="17894">MWLWLLRPGETLKAGVYRPTTLLAVVIAGVAWVGSPAFGGVRVAGSPAAIELQAENVELHEVLRQLSLNYPFQFKSVVPLTQTVTGRYTGSLQQVVGRLLSGSQFVTRLSGQEVSVVVYAMQKGAARAADPAPPAAAVPSPVSQAPPETAMPRMTLPNPKGVTDSGYVR</sequence>
<reference evidence="2 3" key="1">
    <citation type="submission" date="2020-08" db="EMBL/GenBank/DDBJ databases">
        <title>Genomic Encyclopedia of Type Strains, Phase IV (KMG-IV): sequencing the most valuable type-strain genomes for metagenomic binning, comparative biology and taxonomic classification.</title>
        <authorList>
            <person name="Goeker M."/>
        </authorList>
    </citation>
    <scope>NUCLEOTIDE SEQUENCE [LARGE SCALE GENOMIC DNA]</scope>
    <source>
        <strain evidence="2 3">DSM 12706</strain>
    </source>
</reference>
<dbReference type="Proteomes" id="UP000542353">
    <property type="component" value="Unassembled WGS sequence"/>
</dbReference>
<evidence type="ECO:0000313" key="2">
    <source>
        <dbReference type="EMBL" id="MBB5046997.1"/>
    </source>
</evidence>
<dbReference type="AlphaFoldDB" id="A0A7W8DYN4"/>
<accession>A0A7W8DYN4</accession>
<feature type="compositionally biased region" description="Low complexity" evidence="1">
    <location>
        <begin position="137"/>
        <end position="147"/>
    </location>
</feature>
<dbReference type="RefSeq" id="WP_184256421.1">
    <property type="nucleotide sequence ID" value="NZ_JACHIH010000008.1"/>
</dbReference>
<proteinExistence type="predicted"/>
<name>A0A7W8DYN4_9BRAD</name>
<evidence type="ECO:0000256" key="1">
    <source>
        <dbReference type="SAM" id="MobiDB-lite"/>
    </source>
</evidence>
<keyword evidence="3" id="KW-1185">Reference proteome</keyword>
<dbReference type="EMBL" id="JACHIH010000008">
    <property type="protein sequence ID" value="MBB5046997.1"/>
    <property type="molecule type" value="Genomic_DNA"/>
</dbReference>
<comment type="caution">
    <text evidence="2">The sequence shown here is derived from an EMBL/GenBank/DDBJ whole genome shotgun (WGS) entry which is preliminary data.</text>
</comment>
<protein>
    <submittedName>
        <fullName evidence="2">Uncharacterized protein</fullName>
    </submittedName>
</protein>
<feature type="region of interest" description="Disordered" evidence="1">
    <location>
        <begin position="130"/>
        <end position="169"/>
    </location>
</feature>
<gene>
    <name evidence="2" type="ORF">HNR60_001749</name>
</gene>